<evidence type="ECO:0000259" key="1">
    <source>
        <dbReference type="SMART" id="SM00306"/>
    </source>
</evidence>
<organism evidence="2">
    <name type="scientific">marine sediment metagenome</name>
    <dbReference type="NCBI Taxonomy" id="412755"/>
    <lineage>
        <taxon>unclassified sequences</taxon>
        <taxon>metagenomes</taxon>
        <taxon>ecological metagenomes</taxon>
    </lineage>
</organism>
<accession>X1HZV1</accession>
<dbReference type="EMBL" id="BARU01018688">
    <property type="protein sequence ID" value="GAH59374.1"/>
    <property type="molecule type" value="Genomic_DNA"/>
</dbReference>
<feature type="non-terminal residue" evidence="2">
    <location>
        <position position="1"/>
    </location>
</feature>
<reference evidence="2" key="1">
    <citation type="journal article" date="2014" name="Front. Microbiol.">
        <title>High frequency of phylogenetically diverse reductive dehalogenase-homologous genes in deep subseafloor sedimentary metagenomes.</title>
        <authorList>
            <person name="Kawai M."/>
            <person name="Futagami T."/>
            <person name="Toyoda A."/>
            <person name="Takaki Y."/>
            <person name="Nishi S."/>
            <person name="Hori S."/>
            <person name="Arai W."/>
            <person name="Tsubouchi T."/>
            <person name="Morono Y."/>
            <person name="Uchiyama I."/>
            <person name="Ito T."/>
            <person name="Fujiyama A."/>
            <person name="Inagaki F."/>
            <person name="Takami H."/>
        </authorList>
    </citation>
    <scope>NUCLEOTIDE SEQUENCE</scope>
    <source>
        <strain evidence="2">Expedition CK06-06</strain>
    </source>
</reference>
<dbReference type="InterPro" id="IPR027434">
    <property type="entry name" value="Homing_endonucl"/>
</dbReference>
<protein>
    <recommendedName>
        <fullName evidence="1">Hint domain-containing protein</fullName>
    </recommendedName>
</protein>
<dbReference type="InterPro" id="IPR036844">
    <property type="entry name" value="Hint_dom_sf"/>
</dbReference>
<feature type="domain" description="Hint" evidence="1">
    <location>
        <begin position="33"/>
        <end position="153"/>
    </location>
</feature>
<name>X1HZV1_9ZZZZ</name>
<dbReference type="AlphaFoldDB" id="X1HZV1"/>
<dbReference type="InterPro" id="IPR003587">
    <property type="entry name" value="Hint_dom_N"/>
</dbReference>
<dbReference type="SMART" id="SM00306">
    <property type="entry name" value="HintN"/>
    <property type="match status" value="1"/>
</dbReference>
<gene>
    <name evidence="2" type="ORF">S03H2_30865</name>
</gene>
<dbReference type="Gene3D" id="3.10.28.10">
    <property type="entry name" value="Homing endonucleases"/>
    <property type="match status" value="1"/>
</dbReference>
<dbReference type="SUPFAM" id="SSF51294">
    <property type="entry name" value="Hedgehog/intein (Hint) domain"/>
    <property type="match status" value="1"/>
</dbReference>
<dbReference type="Gene3D" id="2.170.16.10">
    <property type="entry name" value="Hedgehog/Intein (Hint) domain"/>
    <property type="match status" value="1"/>
</dbReference>
<evidence type="ECO:0000313" key="2">
    <source>
        <dbReference type="EMBL" id="GAH59374.1"/>
    </source>
</evidence>
<comment type="caution">
    <text evidence="2">The sequence shown here is derived from an EMBL/GenBank/DDBJ whole genome shotgun (WGS) entry which is preliminary data.</text>
</comment>
<dbReference type="Gene3D" id="3.20.70.20">
    <property type="match status" value="1"/>
</dbReference>
<proteinExistence type="predicted"/>
<sequence>GMLSACFVLPVEDDMTSIFDGVKNAALIHQGGGGCCAAGTIIPTVEYGFVPIEKIPEFSKIPLDEKGHTCKPFTVFSFDEVTESFTRATVSHLWKFKRNKYLRVDFGTEGYVNVTEWHPFIVYEPLPNQQSGGVYRTKRADELQEDDWLVTPSFHDNIFLNEEPDFWWLYGFFLGDGSLDSTKNGVRLRFCSKDDKYLNRISTIISSYTDGVTGSISTDKRNDCKTLAITSHYNKYEHSNEPHGNLNLKLADFIKRFVDLNQGSKTKKPL</sequence>